<dbReference type="Proteomes" id="UP000007800">
    <property type="component" value="Unassembled WGS sequence"/>
</dbReference>
<dbReference type="OrthoDB" id="442298at2759"/>
<dbReference type="InParanoid" id="C5K618"/>
<keyword evidence="1" id="KW-0175">Coiled coil</keyword>
<feature type="coiled-coil region" evidence="1">
    <location>
        <begin position="125"/>
        <end position="185"/>
    </location>
</feature>
<evidence type="ECO:0000313" key="3">
    <source>
        <dbReference type="Proteomes" id="UP000007800"/>
    </source>
</evidence>
<evidence type="ECO:0000313" key="2">
    <source>
        <dbReference type="EMBL" id="EER20048.1"/>
    </source>
</evidence>
<proteinExistence type="predicted"/>
<dbReference type="AlphaFoldDB" id="C5K618"/>
<sequence length="208" mass="24740">MFSQIKRDLMTKGERQLKMIDKLLVDKTELTKQCEHLVEGLKTSERRMEMLKEEAEEHLIREASALEALGVQRAELAAEHKLELEMKTEAIRRECDALVLVERDRCRRQVAEEAEKWNEQMRSIRIGAQQDMVEVRKQAEEERNKLDIKFREELHQAHVEAMKRLKEAEQKFEEELTRVKSAKEVEVKTIKRGEELERETWMENVRQG</sequence>
<dbReference type="EMBL" id="GG670840">
    <property type="protein sequence ID" value="EER20048.1"/>
    <property type="molecule type" value="Genomic_DNA"/>
</dbReference>
<keyword evidence="3" id="KW-1185">Reference proteome</keyword>
<reference evidence="2 3" key="1">
    <citation type="submission" date="2008-07" db="EMBL/GenBank/DDBJ databases">
        <authorList>
            <person name="El-Sayed N."/>
            <person name="Caler E."/>
            <person name="Inman J."/>
            <person name="Amedeo P."/>
            <person name="Hass B."/>
            <person name="Wortman J."/>
        </authorList>
    </citation>
    <scope>NUCLEOTIDE SEQUENCE [LARGE SCALE GENOMIC DNA]</scope>
    <source>
        <strain evidence="3">ATCC 50983 / TXsc</strain>
    </source>
</reference>
<dbReference type="GeneID" id="9059034"/>
<dbReference type="RefSeq" id="XP_002788252.1">
    <property type="nucleotide sequence ID" value="XM_002788206.1"/>
</dbReference>
<feature type="coiled-coil region" evidence="1">
    <location>
        <begin position="34"/>
        <end position="61"/>
    </location>
</feature>
<evidence type="ECO:0000256" key="1">
    <source>
        <dbReference type="SAM" id="Coils"/>
    </source>
</evidence>
<gene>
    <name evidence="2" type="ORF">Pmar_PMAR007309</name>
</gene>
<accession>C5K618</accession>
<protein>
    <submittedName>
        <fullName evidence="2">Coiled-coil domain-containing protein, putative</fullName>
    </submittedName>
</protein>
<name>C5K618_PERM5</name>
<organism evidence="3">
    <name type="scientific">Perkinsus marinus (strain ATCC 50983 / TXsc)</name>
    <dbReference type="NCBI Taxonomy" id="423536"/>
    <lineage>
        <taxon>Eukaryota</taxon>
        <taxon>Sar</taxon>
        <taxon>Alveolata</taxon>
        <taxon>Perkinsozoa</taxon>
        <taxon>Perkinsea</taxon>
        <taxon>Perkinsida</taxon>
        <taxon>Perkinsidae</taxon>
        <taxon>Perkinsus</taxon>
    </lineage>
</organism>